<organism evidence="1 2">
    <name type="scientific">Marinomonas pollencensis</name>
    <dbReference type="NCBI Taxonomy" id="491954"/>
    <lineage>
        <taxon>Bacteria</taxon>
        <taxon>Pseudomonadati</taxon>
        <taxon>Pseudomonadota</taxon>
        <taxon>Gammaproteobacteria</taxon>
        <taxon>Oceanospirillales</taxon>
        <taxon>Oceanospirillaceae</taxon>
        <taxon>Marinomonas</taxon>
    </lineage>
</organism>
<proteinExistence type="predicted"/>
<gene>
    <name evidence="1" type="ORF">DFP81_104166</name>
</gene>
<evidence type="ECO:0000313" key="2">
    <source>
        <dbReference type="Proteomes" id="UP000256542"/>
    </source>
</evidence>
<protein>
    <submittedName>
        <fullName evidence="1">Uncharacterized protein</fullName>
    </submittedName>
</protein>
<dbReference type="AlphaFoldDB" id="A0A3E0DN74"/>
<dbReference type="Proteomes" id="UP000256542">
    <property type="component" value="Unassembled WGS sequence"/>
</dbReference>
<comment type="caution">
    <text evidence="1">The sequence shown here is derived from an EMBL/GenBank/DDBJ whole genome shotgun (WGS) entry which is preliminary data.</text>
</comment>
<name>A0A3E0DN74_9GAMM</name>
<evidence type="ECO:0000313" key="1">
    <source>
        <dbReference type="EMBL" id="REG84287.1"/>
    </source>
</evidence>
<dbReference type="EMBL" id="QUNG01000004">
    <property type="protein sequence ID" value="REG84287.1"/>
    <property type="molecule type" value="Genomic_DNA"/>
</dbReference>
<accession>A0A3E0DN74</accession>
<sequence>MPILLLLMTVAGLSVAYQQRLEARFLLRSTLQELNQNQQLWLAFEQAVVAPVVFAQASQSQCSGFCQLTTNAYANDSRNWHHEDATLTYIWRYYVDTEGDYFYRLCARYQQQDYCWWWQQARLTGRGFIQVVDASS</sequence>
<reference evidence="1 2" key="1">
    <citation type="submission" date="2018-08" db="EMBL/GenBank/DDBJ databases">
        <title>Genomic Encyclopedia of Type Strains, Phase III (KMG-III): the genomes of soil and plant-associated and newly described type strains.</title>
        <authorList>
            <person name="Whitman W."/>
        </authorList>
    </citation>
    <scope>NUCLEOTIDE SEQUENCE [LARGE SCALE GENOMIC DNA]</scope>
    <source>
        <strain evidence="1 2">CECT 7375</strain>
    </source>
</reference>
<keyword evidence="2" id="KW-1185">Reference proteome</keyword>